<reference evidence="3" key="1">
    <citation type="submission" date="2015-12" db="EMBL/GenBank/DDBJ databases">
        <title>De novo transcriptome assembly of four potential Pierce s Disease insect vectors from Arizona vineyards.</title>
        <authorList>
            <person name="Tassone E.E."/>
        </authorList>
    </citation>
    <scope>NUCLEOTIDE SEQUENCE</scope>
</reference>
<sequence>MGRWKTLPSCLLTILVLEHIFCSTNAENIVPTVDLPQNQVEKWSKPANAQRRQGDWVPLSIPCPGCQPSNDQNRGILSSVLTPPAVRSQHEARLLPPPLPSESLYQQAASAGLLQNFQQSPNFNNKDQQISPLQIGQFIQQPLYQNQQFIQNQKYNQNYKNSEILNQQVPVFQNNPQSHLLYHPVLNTPQHAPLAHFLPHEQQVIPAQFHQENVAEDHKSNIESLSKPSLSRQPTFNQDSTSSDQNLPLNPPILQQQQPRHPEYDHTIKDNHNLINNNRTPIGQNSNEENDEVQLLYVPVETLRQRGRNVGKQNQNPKYQTITLNGTKFEQQSTNIRNGENVRLSYPENSDFIFQNKPNFQPFQGQQNIQHKETGVPHLRSSFESHQNIQYKIQPQDGVQHIPQNNQNSNYRQQSFIQSYEDPQDNPISQSSLEGSQEFNQNKQSSFNTSSGDFFRQQTQKPNENDFKNQQTFILQNSPDVTTDSYSTKGNKFQSVNDNKPSVNQVQHHQYHQETTNFQPATLNSHSKIHNHNAELNAHYFNSDPKEQAFQEVFDEVNGQQKIAPNRQVDKTEPVFQSQQISPSLGNQRYNSQILSTIPPPHQPPLSVYMESNAHSKVSDVLSLLKNAKTIPVLDTVGEESPQVFVGPSSLEPPDGYIKFELPYLSSLENNRVERKVDKLPFFVAPLNFNPPPGYSKIPFPAPHIGSVVVSNATILKEALHEKPQFSPIPISSTTSSYSNSYTLPPDIRPISPQLPSLVNSLQDEIYAPQITTQLTTPSTTVTTEPYTTAYYRRNQQRGSQRGQTAQRVQSTTSATPRRSPTRQRRPYNGRPYSHRQSTSTTIITPTEKTTIIAPSEAQTYDTQLLLSQNNEHGENFNQPQFTSNSQLSVSQNPNLEYQYNINNKYPNDKQNQNLNTELQNENNQPNYDNLKNQQFDNHQEVIYKSNNYNAATSVPNTYISTTEYTTNLPRFLGSRDEHSSQSQKADYLRRDNIHRNQRFRGRGNHRSHQTTTPETILDYITTENQFNQNTFYQEVRNGNNKQNIFKNHKYADQNDELNSQTQVNYKQPVQTERSDTIKSNENFQTQINYKQPVETGESGIKTTGDVQKYILVNQDQYEESLNEKHPQEKDYANIQKDDYSRPTLFQQQNIAQVQNNKNQGYSGDNEFQFKNPSENQQVTPAVYSFKNNNQFIIEGPPKHYNSQLENSQSDLIQSIPTPKNNQPQHYYHEDEQAKKNQEQATNFQDSKQVQSQTPPISQEFDQNNERYVGQISDADTQAPAGIAQIQNDYTVLHHNARPSKVISQQEKSAFYSKDEISNQHSTTDKPINQQRLTQYSRTRGRHTFTPQSGDISHPLQQDSNQQNQHQGSETLMYSTTEDLIQEPTTKSPLVKVRGRVRSRTRGQSHAHHTTTTELPNYPSNVLRNEYRTSHSEEQYNTNKQISNYKNHLPQTSPQDFAGTNLEKSRRAHEGLEAQTILFSTTEVSTTEPTTKSGRRYKHVLNRNIQRRPTKSPQLTAQTSPSPSASPESAKYLVRTTRKPPTRLSGGRARIRKPTTTPPSTTTTEQADIPSWQNTNSETYFAPSAASNEVIDPYYSNINSADQSYDNFERQVRPSVRIPVNAVKSQQIETGEKDDDYWNQAVTIQQSTSFDYKADSSPATESTFQGIFEPAWDDQLNYKDGNYYNKHSQQSAQQSSALDQTPFPSNEQQVIYTDIKSQPYLGKDNQWNEKDLELKHTDYNYENGSVKITSALLNQSVPEKNQKLENEERPNENEKYSKTESLQYDKSTEKYIDYDSTSTKVDTLMKNNDEISTTNPLVNKQPGRRRGVWVRVRVKKPQDLFETAESQNVASLSGNAIQPSTKPFSEWKTVVPTAASISEPQETVDFEEALTHMLKDFITEDNLGKSDKSSNNEPNSTTENFKPLEQTILTLSESETTTDSISLLETTTTVPTEVDENSYTTMESYFSTDSETVPNPTYVTIPSKVIGTSTTTEISLETEICYRGRCVKTKSGNDTNIPV</sequence>
<feature type="compositionally biased region" description="Basic residues" evidence="1">
    <location>
        <begin position="1396"/>
        <end position="1409"/>
    </location>
</feature>
<dbReference type="EMBL" id="GEDC01006536">
    <property type="protein sequence ID" value="JAS30762.1"/>
    <property type="molecule type" value="Transcribed_RNA"/>
</dbReference>
<protein>
    <submittedName>
        <fullName evidence="3">Uncharacterized protein</fullName>
    </submittedName>
</protein>
<feature type="compositionally biased region" description="Polar residues" evidence="1">
    <location>
        <begin position="222"/>
        <end position="244"/>
    </location>
</feature>
<gene>
    <name evidence="3" type="ORF">g.41838</name>
</gene>
<feature type="region of interest" description="Disordered" evidence="1">
    <location>
        <begin position="792"/>
        <end position="840"/>
    </location>
</feature>
<feature type="compositionally biased region" description="Polar residues" evidence="1">
    <location>
        <begin position="1239"/>
        <end position="1258"/>
    </location>
</feature>
<feature type="compositionally biased region" description="Basic residues" evidence="1">
    <location>
        <begin position="1493"/>
        <end position="1510"/>
    </location>
</feature>
<feature type="region of interest" description="Disordered" evidence="1">
    <location>
        <begin position="1214"/>
        <end position="1258"/>
    </location>
</feature>
<feature type="compositionally biased region" description="Basic and acidic residues" evidence="1">
    <location>
        <begin position="260"/>
        <end position="272"/>
    </location>
</feature>
<feature type="compositionally biased region" description="Low complexity" evidence="1">
    <location>
        <begin position="1480"/>
        <end position="1491"/>
    </location>
</feature>
<feature type="region of interest" description="Disordered" evidence="1">
    <location>
        <begin position="1752"/>
        <end position="1780"/>
    </location>
</feature>
<proteinExistence type="predicted"/>
<accession>A0A1B6DYK3</accession>
<organism evidence="3">
    <name type="scientific">Clastoptera arizonana</name>
    <name type="common">Arizona spittle bug</name>
    <dbReference type="NCBI Taxonomy" id="38151"/>
    <lineage>
        <taxon>Eukaryota</taxon>
        <taxon>Metazoa</taxon>
        <taxon>Ecdysozoa</taxon>
        <taxon>Arthropoda</taxon>
        <taxon>Hexapoda</taxon>
        <taxon>Insecta</taxon>
        <taxon>Pterygota</taxon>
        <taxon>Neoptera</taxon>
        <taxon>Paraneoptera</taxon>
        <taxon>Hemiptera</taxon>
        <taxon>Auchenorrhyncha</taxon>
        <taxon>Cercopoidea</taxon>
        <taxon>Clastopteridae</taxon>
        <taxon>Clastoptera</taxon>
    </lineage>
</organism>
<keyword evidence="2" id="KW-0732">Signal</keyword>
<feature type="region of interest" description="Disordered" evidence="1">
    <location>
        <begin position="1396"/>
        <end position="1421"/>
    </location>
</feature>
<evidence type="ECO:0000256" key="2">
    <source>
        <dbReference type="SAM" id="SignalP"/>
    </source>
</evidence>
<feature type="compositionally biased region" description="Basic and acidic residues" evidence="1">
    <location>
        <begin position="1760"/>
        <end position="1778"/>
    </location>
</feature>
<feature type="compositionally biased region" description="Low complexity" evidence="1">
    <location>
        <begin position="1554"/>
        <end position="1564"/>
    </location>
</feature>
<feature type="signal peptide" evidence="2">
    <location>
        <begin position="1"/>
        <end position="26"/>
    </location>
</feature>
<feature type="region of interest" description="Disordered" evidence="1">
    <location>
        <begin position="215"/>
        <end position="286"/>
    </location>
</feature>
<feature type="compositionally biased region" description="Polar residues" evidence="1">
    <location>
        <begin position="1214"/>
        <end position="1225"/>
    </location>
</feature>
<feature type="region of interest" description="Disordered" evidence="1">
    <location>
        <begin position="421"/>
        <end position="465"/>
    </location>
</feature>
<feature type="compositionally biased region" description="Low complexity" evidence="1">
    <location>
        <begin position="1357"/>
        <end position="1367"/>
    </location>
</feature>
<feature type="region of interest" description="Disordered" evidence="1">
    <location>
        <begin position="1337"/>
        <end position="1368"/>
    </location>
</feature>
<feature type="compositionally biased region" description="Polar residues" evidence="1">
    <location>
        <begin position="1410"/>
        <end position="1421"/>
    </location>
</feature>
<feature type="compositionally biased region" description="Polar residues" evidence="1">
    <location>
        <begin position="273"/>
        <end position="286"/>
    </location>
</feature>
<evidence type="ECO:0000313" key="3">
    <source>
        <dbReference type="EMBL" id="JAS30762.1"/>
    </source>
</evidence>
<feature type="compositionally biased region" description="Low complexity" evidence="1">
    <location>
        <begin position="1911"/>
        <end position="1924"/>
    </location>
</feature>
<feature type="compositionally biased region" description="Low complexity" evidence="1">
    <location>
        <begin position="245"/>
        <end position="259"/>
    </location>
</feature>
<feature type="chain" id="PRO_5008581645" evidence="2">
    <location>
        <begin position="27"/>
        <end position="2019"/>
    </location>
</feature>
<feature type="compositionally biased region" description="Low complexity" evidence="1">
    <location>
        <begin position="1520"/>
        <end position="1530"/>
    </location>
</feature>
<feature type="compositionally biased region" description="Low complexity" evidence="1">
    <location>
        <begin position="1688"/>
        <end position="1697"/>
    </location>
</feature>
<feature type="compositionally biased region" description="Polar residues" evidence="1">
    <location>
        <begin position="426"/>
        <end position="465"/>
    </location>
</feature>
<feature type="region of interest" description="Disordered" evidence="1">
    <location>
        <begin position="1679"/>
        <end position="1702"/>
    </location>
</feature>
<feature type="region of interest" description="Disordered" evidence="1">
    <location>
        <begin position="1901"/>
        <end position="1924"/>
    </location>
</feature>
<name>A0A1B6DYK3_9HEMI</name>
<feature type="compositionally biased region" description="Low complexity" evidence="1">
    <location>
        <begin position="792"/>
        <end position="819"/>
    </location>
</feature>
<feature type="compositionally biased region" description="Basic and acidic residues" evidence="1">
    <location>
        <begin position="1901"/>
        <end position="1910"/>
    </location>
</feature>
<evidence type="ECO:0000256" key="1">
    <source>
        <dbReference type="SAM" id="MobiDB-lite"/>
    </source>
</evidence>
<feature type="compositionally biased region" description="Basic and acidic residues" evidence="1">
    <location>
        <begin position="1227"/>
        <end position="1238"/>
    </location>
</feature>
<feature type="region of interest" description="Disordered" evidence="1">
    <location>
        <begin position="1480"/>
        <end position="1570"/>
    </location>
</feature>